<name>A0ABR1YKB3_9PEZI</name>
<reference evidence="3 4" key="1">
    <citation type="submission" date="2024-04" db="EMBL/GenBank/DDBJ databases">
        <title>Phyllosticta paracitricarpa is synonymous to the EU quarantine fungus P. citricarpa based on phylogenomic analyses.</title>
        <authorList>
            <consortium name="Lawrence Berkeley National Laboratory"/>
            <person name="Van Ingen-Buijs V.A."/>
            <person name="Van Westerhoven A.C."/>
            <person name="Haridas S."/>
            <person name="Skiadas P."/>
            <person name="Martin F."/>
            <person name="Groenewald J.Z."/>
            <person name="Crous P.W."/>
            <person name="Seidl M.F."/>
        </authorList>
    </citation>
    <scope>NUCLEOTIDE SEQUENCE [LARGE SCALE GENOMIC DNA]</scope>
    <source>
        <strain evidence="3 4">CBS 123374</strain>
    </source>
</reference>
<evidence type="ECO:0000313" key="3">
    <source>
        <dbReference type="EMBL" id="KAK8232238.1"/>
    </source>
</evidence>
<dbReference type="Proteomes" id="UP001492380">
    <property type="component" value="Unassembled WGS sequence"/>
</dbReference>
<evidence type="ECO:0000256" key="2">
    <source>
        <dbReference type="SAM" id="Phobius"/>
    </source>
</evidence>
<evidence type="ECO:0000256" key="1">
    <source>
        <dbReference type="SAM" id="MobiDB-lite"/>
    </source>
</evidence>
<protein>
    <submittedName>
        <fullName evidence="3">Uncharacterized protein</fullName>
    </submittedName>
</protein>
<gene>
    <name evidence="3" type="ORF">HDK90DRAFT_302594</name>
</gene>
<accession>A0ABR1YKB3</accession>
<organism evidence="3 4">
    <name type="scientific">Phyllosticta capitalensis</name>
    <dbReference type="NCBI Taxonomy" id="121624"/>
    <lineage>
        <taxon>Eukaryota</taxon>
        <taxon>Fungi</taxon>
        <taxon>Dikarya</taxon>
        <taxon>Ascomycota</taxon>
        <taxon>Pezizomycotina</taxon>
        <taxon>Dothideomycetes</taxon>
        <taxon>Dothideomycetes incertae sedis</taxon>
        <taxon>Botryosphaeriales</taxon>
        <taxon>Phyllostictaceae</taxon>
        <taxon>Phyllosticta</taxon>
    </lineage>
</organism>
<feature type="compositionally biased region" description="Basic residues" evidence="1">
    <location>
        <begin position="17"/>
        <end position="29"/>
    </location>
</feature>
<proteinExistence type="predicted"/>
<keyword evidence="4" id="KW-1185">Reference proteome</keyword>
<feature type="transmembrane region" description="Helical" evidence="2">
    <location>
        <begin position="89"/>
        <end position="105"/>
    </location>
</feature>
<evidence type="ECO:0000313" key="4">
    <source>
        <dbReference type="Proteomes" id="UP001492380"/>
    </source>
</evidence>
<feature type="compositionally biased region" description="Basic and acidic residues" evidence="1">
    <location>
        <begin position="1"/>
        <end position="16"/>
    </location>
</feature>
<keyword evidence="2" id="KW-1133">Transmembrane helix</keyword>
<sequence>MSWSRRISDERLEPGRRSRPSKKVGKRRWNQSEDVHQTVFHFPCCRRRRRQRRAASSDRCVCMIWMRCCVIFLSFATVPLPPHCHHGQSLVYVFLLHVPTLVMLLQMELDRVEWKLCWVDFAEEGPCSSFVM</sequence>
<feature type="transmembrane region" description="Helical" evidence="2">
    <location>
        <begin position="56"/>
        <end position="77"/>
    </location>
</feature>
<keyword evidence="2" id="KW-0812">Transmembrane</keyword>
<dbReference type="EMBL" id="JBBWRZ010000007">
    <property type="protein sequence ID" value="KAK8232238.1"/>
    <property type="molecule type" value="Genomic_DNA"/>
</dbReference>
<feature type="region of interest" description="Disordered" evidence="1">
    <location>
        <begin position="1"/>
        <end position="30"/>
    </location>
</feature>
<keyword evidence="2" id="KW-0472">Membrane</keyword>
<comment type="caution">
    <text evidence="3">The sequence shown here is derived from an EMBL/GenBank/DDBJ whole genome shotgun (WGS) entry which is preliminary data.</text>
</comment>